<evidence type="ECO:0000313" key="2">
    <source>
        <dbReference type="EMBL" id="MBP1937880.1"/>
    </source>
</evidence>
<proteinExistence type="predicted"/>
<evidence type="ECO:0000313" key="3">
    <source>
        <dbReference type="Proteomes" id="UP001519273"/>
    </source>
</evidence>
<dbReference type="Proteomes" id="UP001519273">
    <property type="component" value="Unassembled WGS sequence"/>
</dbReference>
<feature type="domain" description="Glycosyltransferase 2-like" evidence="1">
    <location>
        <begin position="31"/>
        <end position="137"/>
    </location>
</feature>
<comment type="caution">
    <text evidence="2">The sequence shown here is derived from an EMBL/GenBank/DDBJ whole genome shotgun (WGS) entry which is preliminary data.</text>
</comment>
<dbReference type="RefSeq" id="WP_209851325.1">
    <property type="nucleotide sequence ID" value="NZ_CBCRVE010000009.1"/>
</dbReference>
<organism evidence="2 3">
    <name type="scientific">Paenibacillus sediminis</name>
    <dbReference type="NCBI Taxonomy" id="664909"/>
    <lineage>
        <taxon>Bacteria</taxon>
        <taxon>Bacillati</taxon>
        <taxon>Bacillota</taxon>
        <taxon>Bacilli</taxon>
        <taxon>Bacillales</taxon>
        <taxon>Paenibacillaceae</taxon>
        <taxon>Paenibacillus</taxon>
    </lineage>
</organism>
<sequence length="274" mass="30171">MSRSKTVKRRKNISVSHAKQIVLPALTKSVSAVVSVSNEEKTIAGVLGELERLPLQDIIIVMNGCTDDSFQMARKQSRAAIVHYPERIGHDVGRAIGSRMTNSDIVLFIDGDIVISAAHLIPFIEAANQGVDIALNDISPFVPPFSRQDDVTRLKYFLNRVLGRDDLQYNSLTAVPHALSRRAIHTIGVNHLLVPPKAHALAILKGLTVRAVHTVDVISNNRVRTENTGPESDVARLIIGDHIEAIKAAMDHSGTRLHLSRYSRAELAKWRNSL</sequence>
<accession>A0ABS4H5R2</accession>
<dbReference type="EMBL" id="JAGGKP010000008">
    <property type="protein sequence ID" value="MBP1937880.1"/>
    <property type="molecule type" value="Genomic_DNA"/>
</dbReference>
<dbReference type="SUPFAM" id="SSF53448">
    <property type="entry name" value="Nucleotide-diphospho-sugar transferases"/>
    <property type="match status" value="1"/>
</dbReference>
<dbReference type="InterPro" id="IPR029044">
    <property type="entry name" value="Nucleotide-diphossugar_trans"/>
</dbReference>
<reference evidence="2 3" key="1">
    <citation type="submission" date="2021-03" db="EMBL/GenBank/DDBJ databases">
        <title>Genomic Encyclopedia of Type Strains, Phase IV (KMG-IV): sequencing the most valuable type-strain genomes for metagenomic binning, comparative biology and taxonomic classification.</title>
        <authorList>
            <person name="Goeker M."/>
        </authorList>
    </citation>
    <scope>NUCLEOTIDE SEQUENCE [LARGE SCALE GENOMIC DNA]</scope>
    <source>
        <strain evidence="2 3">DSM 23491</strain>
    </source>
</reference>
<name>A0ABS4H5R2_9BACL</name>
<dbReference type="Gene3D" id="3.90.550.10">
    <property type="entry name" value="Spore Coat Polysaccharide Biosynthesis Protein SpsA, Chain A"/>
    <property type="match status" value="1"/>
</dbReference>
<protein>
    <submittedName>
        <fullName evidence="2">Glycosyltransferase involved in cell wall biosynthesis</fullName>
    </submittedName>
</protein>
<dbReference type="Pfam" id="PF00535">
    <property type="entry name" value="Glycos_transf_2"/>
    <property type="match status" value="1"/>
</dbReference>
<evidence type="ECO:0000259" key="1">
    <source>
        <dbReference type="Pfam" id="PF00535"/>
    </source>
</evidence>
<keyword evidence="3" id="KW-1185">Reference proteome</keyword>
<dbReference type="InterPro" id="IPR001173">
    <property type="entry name" value="Glyco_trans_2-like"/>
</dbReference>
<gene>
    <name evidence="2" type="ORF">J2Z20_002797</name>
</gene>